<name>A0A089ZUV4_METFO</name>
<evidence type="ECO:0000256" key="10">
    <source>
        <dbReference type="ARBA" id="ARBA00023136"/>
    </source>
</evidence>
<dbReference type="InterPro" id="IPR050277">
    <property type="entry name" value="Sodium:Solute_Symporter"/>
</dbReference>
<keyword evidence="8" id="KW-0915">Sodium</keyword>
<dbReference type="EMBL" id="CP006933">
    <property type="protein sequence ID" value="AIS31339.1"/>
    <property type="molecule type" value="Genomic_DNA"/>
</dbReference>
<evidence type="ECO:0000256" key="9">
    <source>
        <dbReference type="ARBA" id="ARBA00023065"/>
    </source>
</evidence>
<evidence type="ECO:0000256" key="1">
    <source>
        <dbReference type="ARBA" id="ARBA00004651"/>
    </source>
</evidence>
<dbReference type="Gene3D" id="1.20.1730.10">
    <property type="entry name" value="Sodium/glucose cotransporter"/>
    <property type="match status" value="1"/>
</dbReference>
<dbReference type="InterPro" id="IPR001734">
    <property type="entry name" value="Na/solute_symporter"/>
</dbReference>
<feature type="transmembrane region" description="Helical" evidence="13">
    <location>
        <begin position="392"/>
        <end position="416"/>
    </location>
</feature>
<feature type="transmembrane region" description="Helical" evidence="13">
    <location>
        <begin position="122"/>
        <end position="146"/>
    </location>
</feature>
<keyword evidence="7 13" id="KW-1133">Transmembrane helix</keyword>
<dbReference type="EMBL" id="LN734822">
    <property type="protein sequence ID" value="CEL25189.1"/>
    <property type="molecule type" value="Genomic_DNA"/>
</dbReference>
<dbReference type="GO" id="GO:0015193">
    <property type="term" value="F:L-proline transmembrane transporter activity"/>
    <property type="evidence" value="ECO:0007669"/>
    <property type="project" value="TreeGrafter"/>
</dbReference>
<feature type="transmembrane region" description="Helical" evidence="13">
    <location>
        <begin position="448"/>
        <end position="466"/>
    </location>
</feature>
<keyword evidence="4" id="KW-1003">Cell membrane</keyword>
<comment type="subcellular location">
    <subcellularLocation>
        <location evidence="1">Cell membrane</location>
        <topology evidence="1">Multi-pass membrane protein</topology>
    </subcellularLocation>
</comment>
<feature type="transmembrane region" description="Helical" evidence="13">
    <location>
        <begin position="333"/>
        <end position="355"/>
    </location>
</feature>
<evidence type="ECO:0000313" key="14">
    <source>
        <dbReference type="EMBL" id="AIS31339.1"/>
    </source>
</evidence>
<evidence type="ECO:0000256" key="3">
    <source>
        <dbReference type="ARBA" id="ARBA00022448"/>
    </source>
</evidence>
<proteinExistence type="inferred from homology"/>
<dbReference type="Proteomes" id="UP000062768">
    <property type="component" value="Chromosome I"/>
</dbReference>
<dbReference type="PATRIC" id="fig|2162.10.peg.1621"/>
<reference evidence="15" key="2">
    <citation type="submission" date="2014-09" db="EMBL/GenBank/DDBJ databases">
        <authorList>
            <person name="Bishop-Lilly K.A."/>
            <person name="Broomall S.M."/>
            <person name="Chain P.S."/>
            <person name="Chertkov O."/>
            <person name="Coyne S.R."/>
            <person name="Daligault H.E."/>
            <person name="Davenport K.W."/>
            <person name="Erkkila T."/>
            <person name="Frey K.G."/>
            <person name="Gibbons H.S."/>
            <person name="Gu W."/>
            <person name="Jaissle J."/>
            <person name="Johnson S.L."/>
            <person name="Koroleva G.I."/>
            <person name="Ladner J.T."/>
            <person name="Lo C.-C."/>
            <person name="Minogue T.D."/>
            <person name="Munk C."/>
            <person name="Palacios G.F."/>
            <person name="Redden C.L."/>
            <person name="Rosenzweig C.N."/>
            <person name="Scholz M.B."/>
            <person name="Teshima H."/>
            <person name="Xu Y."/>
        </authorList>
    </citation>
    <scope>NUCLEOTIDE SEQUENCE</scope>
    <source>
        <strain evidence="15">Mb9</strain>
    </source>
</reference>
<reference evidence="14" key="1">
    <citation type="submission" date="2013-12" db="EMBL/GenBank/DDBJ databases">
        <title>The complete genome sequence of Methanobacterium sp. BRM9.</title>
        <authorList>
            <consortium name="Pastoral Greenhouse Gas Research Consortium"/>
            <person name="Kelly W.J."/>
            <person name="Leahy S.C."/>
            <person name="Perry R."/>
            <person name="Li D."/>
            <person name="Altermann E."/>
            <person name="Lambie S.C."/>
            <person name="Attwood G.T."/>
        </authorList>
    </citation>
    <scope>NUCLEOTIDE SEQUENCE [LARGE SCALE GENOMIC DNA]</scope>
    <source>
        <strain evidence="14">BRM9</strain>
    </source>
</reference>
<keyword evidence="6" id="KW-0769">Symport</keyword>
<keyword evidence="10 13" id="KW-0472">Membrane</keyword>
<dbReference type="GO" id="GO:0015824">
    <property type="term" value="P:proline transport"/>
    <property type="evidence" value="ECO:0007669"/>
    <property type="project" value="TreeGrafter"/>
</dbReference>
<dbReference type="KEGG" id="mfc:BRM9_0516"/>
<evidence type="ECO:0000256" key="12">
    <source>
        <dbReference type="RuleBase" id="RU362091"/>
    </source>
</evidence>
<keyword evidence="17" id="KW-1185">Reference proteome</keyword>
<gene>
    <name evidence="14" type="ORF">BRM9_0516</name>
    <name evidence="15" type="ORF">MB9_1554</name>
</gene>
<evidence type="ECO:0000256" key="7">
    <source>
        <dbReference type="ARBA" id="ARBA00022989"/>
    </source>
</evidence>
<evidence type="ECO:0000256" key="2">
    <source>
        <dbReference type="ARBA" id="ARBA00006434"/>
    </source>
</evidence>
<dbReference type="GO" id="GO:0005298">
    <property type="term" value="F:proline:sodium symporter activity"/>
    <property type="evidence" value="ECO:0007669"/>
    <property type="project" value="TreeGrafter"/>
</dbReference>
<dbReference type="STRING" id="2162.BRM9_0516"/>
<keyword evidence="11" id="KW-0739">Sodium transport</keyword>
<feature type="transmembrane region" description="Helical" evidence="13">
    <location>
        <begin position="6"/>
        <end position="26"/>
    </location>
</feature>
<evidence type="ECO:0000256" key="5">
    <source>
        <dbReference type="ARBA" id="ARBA00022692"/>
    </source>
</evidence>
<evidence type="ECO:0000313" key="17">
    <source>
        <dbReference type="Proteomes" id="UP000062768"/>
    </source>
</evidence>
<feature type="transmembrane region" description="Helical" evidence="13">
    <location>
        <begin position="422"/>
        <end position="441"/>
    </location>
</feature>
<feature type="transmembrane region" description="Helical" evidence="13">
    <location>
        <begin position="190"/>
        <end position="207"/>
    </location>
</feature>
<accession>A0A089ZUV4</accession>
<dbReference type="Pfam" id="PF00474">
    <property type="entry name" value="SSF"/>
    <property type="match status" value="1"/>
</dbReference>
<organism evidence="14 16">
    <name type="scientific">Methanobacterium formicicum</name>
    <dbReference type="NCBI Taxonomy" id="2162"/>
    <lineage>
        <taxon>Archaea</taxon>
        <taxon>Methanobacteriati</taxon>
        <taxon>Methanobacteriota</taxon>
        <taxon>Methanomada group</taxon>
        <taxon>Methanobacteria</taxon>
        <taxon>Methanobacteriales</taxon>
        <taxon>Methanobacteriaceae</taxon>
        <taxon>Methanobacterium</taxon>
    </lineage>
</organism>
<dbReference type="InterPro" id="IPR038377">
    <property type="entry name" value="Na/Glc_symporter_sf"/>
</dbReference>
<evidence type="ECO:0000256" key="8">
    <source>
        <dbReference type="ARBA" id="ARBA00023053"/>
    </source>
</evidence>
<dbReference type="OrthoDB" id="9779at2157"/>
<feature type="transmembrane region" description="Helical" evidence="13">
    <location>
        <begin position="46"/>
        <end position="68"/>
    </location>
</feature>
<keyword evidence="5 13" id="KW-0812">Transmembrane</keyword>
<dbReference type="NCBIfam" id="TIGR00813">
    <property type="entry name" value="sss"/>
    <property type="match status" value="1"/>
</dbReference>
<dbReference type="PROSITE" id="PS50283">
    <property type="entry name" value="NA_SOLUT_SYMP_3"/>
    <property type="match status" value="1"/>
</dbReference>
<evidence type="ECO:0000256" key="4">
    <source>
        <dbReference type="ARBA" id="ARBA00022475"/>
    </source>
</evidence>
<dbReference type="PANTHER" id="PTHR48086:SF3">
    <property type="entry name" value="SODIUM_PROLINE SYMPORTER"/>
    <property type="match status" value="1"/>
</dbReference>
<evidence type="ECO:0000256" key="13">
    <source>
        <dbReference type="SAM" id="Phobius"/>
    </source>
</evidence>
<dbReference type="RefSeq" id="WP_048084684.1">
    <property type="nucleotide sequence ID" value="NZ_CP006933.1"/>
</dbReference>
<protein>
    <submittedName>
        <fullName evidence="15">Sodium solute transporter superfamily protein</fullName>
    </submittedName>
    <submittedName>
        <fullName evidence="14">Transporter SSS family</fullName>
    </submittedName>
</protein>
<evidence type="ECO:0000256" key="11">
    <source>
        <dbReference type="ARBA" id="ARBA00023201"/>
    </source>
</evidence>
<dbReference type="Proteomes" id="UP000029661">
    <property type="component" value="Chromosome"/>
</dbReference>
<dbReference type="GeneID" id="26739793"/>
<sequence length="532" mass="57275">MNDLLILSIVVIIYLLLTGYVGYVAWRRTKTADDYMVAGRETHPFVMALSYGATFISTAAIVGFGGTAGVYGMGLLWLTFLNILVGIFIAFVFFGKRTRKMGHNLGALTFPEFLSKRFDSRFIQYFSGLVIFFGMTLYASVVLIGMARFAETTLSIDYNIALVVLAVIVALYVIFGGIRGVMYTDALQGTIMFVGMFILLVATYWMLGGVTDANQALTNLVNVVPAKATAAATATGFTGWTSMPALGSPFWWTLVSTLILGVGIGVLSQPQLVVRFMTVKSNRELNRAVLVGGIFILLMTGTAFIVGALSNVYFFETAGKLAMQVVNGNADLIIPAFITAAMPLWFAYIFMIALLSAAMSTLSAQVHTQGTALGRDIYETLTNKKSGASVMIARMGIAIAMIIAVIMGFILPANIIAVGTSMWFSITAAAFLSMYVFALFWKGCTKAGAISGLVVGTLISLFWLVFEYKKSAEALGIAKALTGKAVLTTALPWPTVDPIVIALPIALVVTVVVSLLTRKLSKEHMDKCFEGV</sequence>
<dbReference type="PANTHER" id="PTHR48086">
    <property type="entry name" value="SODIUM/PROLINE SYMPORTER-RELATED"/>
    <property type="match status" value="1"/>
</dbReference>
<evidence type="ECO:0000313" key="16">
    <source>
        <dbReference type="Proteomes" id="UP000029661"/>
    </source>
</evidence>
<dbReference type="GO" id="GO:0005886">
    <property type="term" value="C:plasma membrane"/>
    <property type="evidence" value="ECO:0007669"/>
    <property type="project" value="UniProtKB-SubCell"/>
</dbReference>
<feature type="transmembrane region" description="Helical" evidence="13">
    <location>
        <begin position="74"/>
        <end position="94"/>
    </location>
</feature>
<comment type="similarity">
    <text evidence="2 12">Belongs to the sodium:solute symporter (SSF) (TC 2.A.21) family.</text>
</comment>
<evidence type="ECO:0000313" key="15">
    <source>
        <dbReference type="EMBL" id="CEL25189.1"/>
    </source>
</evidence>
<evidence type="ECO:0000256" key="6">
    <source>
        <dbReference type="ARBA" id="ARBA00022847"/>
    </source>
</evidence>
<feature type="transmembrane region" description="Helical" evidence="13">
    <location>
        <begin position="499"/>
        <end position="517"/>
    </location>
</feature>
<feature type="transmembrane region" description="Helical" evidence="13">
    <location>
        <begin position="158"/>
        <end position="178"/>
    </location>
</feature>
<feature type="transmembrane region" description="Helical" evidence="13">
    <location>
        <begin position="250"/>
        <end position="267"/>
    </location>
</feature>
<keyword evidence="3" id="KW-0813">Transport</keyword>
<keyword evidence="9" id="KW-0406">Ion transport</keyword>
<dbReference type="AlphaFoldDB" id="A0A089ZUV4"/>
<feature type="transmembrane region" description="Helical" evidence="13">
    <location>
        <begin position="288"/>
        <end position="313"/>
    </location>
</feature>